<evidence type="ECO:0008006" key="4">
    <source>
        <dbReference type="Google" id="ProtNLM"/>
    </source>
</evidence>
<evidence type="ECO:0000256" key="1">
    <source>
        <dbReference type="SAM" id="Phobius"/>
    </source>
</evidence>
<dbReference type="AlphaFoldDB" id="A0A4Y3WNH7"/>
<dbReference type="RefSeq" id="WP_246085875.1">
    <property type="nucleotide sequence ID" value="NZ_BAAARZ010000023.1"/>
</dbReference>
<proteinExistence type="predicted"/>
<feature type="transmembrane region" description="Helical" evidence="1">
    <location>
        <begin position="33"/>
        <end position="51"/>
    </location>
</feature>
<evidence type="ECO:0000313" key="2">
    <source>
        <dbReference type="EMBL" id="GEC20423.1"/>
    </source>
</evidence>
<keyword evidence="1" id="KW-0472">Membrane</keyword>
<keyword evidence="1" id="KW-0812">Transmembrane</keyword>
<dbReference type="EMBL" id="BJNG01000018">
    <property type="protein sequence ID" value="GEC20423.1"/>
    <property type="molecule type" value="Genomic_DNA"/>
</dbReference>
<dbReference type="Pfam" id="PF11222">
    <property type="entry name" value="DUF3017"/>
    <property type="match status" value="1"/>
</dbReference>
<dbReference type="InterPro" id="IPR021385">
    <property type="entry name" value="DUF3017"/>
</dbReference>
<name>A0A4Y3WNH7_9PSEU</name>
<gene>
    <name evidence="2" type="ORF">PHY01_27060</name>
</gene>
<organism evidence="2 3">
    <name type="scientific">Pseudonocardia hydrocarbonoxydans</name>
    <dbReference type="NCBI Taxonomy" id="76726"/>
    <lineage>
        <taxon>Bacteria</taxon>
        <taxon>Bacillati</taxon>
        <taxon>Actinomycetota</taxon>
        <taxon>Actinomycetes</taxon>
        <taxon>Pseudonocardiales</taxon>
        <taxon>Pseudonocardiaceae</taxon>
        <taxon>Pseudonocardia</taxon>
    </lineage>
</organism>
<keyword evidence="3" id="KW-1185">Reference proteome</keyword>
<accession>A0A4Y3WNH7</accession>
<dbReference type="Proteomes" id="UP000320338">
    <property type="component" value="Unassembled WGS sequence"/>
</dbReference>
<comment type="caution">
    <text evidence="2">The sequence shown here is derived from an EMBL/GenBank/DDBJ whole genome shotgun (WGS) entry which is preliminary data.</text>
</comment>
<protein>
    <recommendedName>
        <fullName evidence="4">DUF3017 domain-containing protein</fullName>
    </recommendedName>
</protein>
<feature type="transmembrane region" description="Helical" evidence="1">
    <location>
        <begin position="63"/>
        <end position="85"/>
    </location>
</feature>
<keyword evidence="1" id="KW-1133">Transmembrane helix</keyword>
<sequence>MRTRLPEWAPAAIVLLIAAAGMTRVLTEHWRQGGVLLGGALLVAAALRVALPPERVGLLAIRSRVLDVVCYAVPGVVTVLLAVTITRSQLALV</sequence>
<reference evidence="2 3" key="1">
    <citation type="submission" date="2019-06" db="EMBL/GenBank/DDBJ databases">
        <title>Whole genome shotgun sequence of Pseudonocardia hydrocarbonoxydans NBRC 14498.</title>
        <authorList>
            <person name="Hosoyama A."/>
            <person name="Uohara A."/>
            <person name="Ohji S."/>
            <person name="Ichikawa N."/>
        </authorList>
    </citation>
    <scope>NUCLEOTIDE SEQUENCE [LARGE SCALE GENOMIC DNA]</scope>
    <source>
        <strain evidence="2 3">NBRC 14498</strain>
    </source>
</reference>
<evidence type="ECO:0000313" key="3">
    <source>
        <dbReference type="Proteomes" id="UP000320338"/>
    </source>
</evidence>